<dbReference type="GO" id="GO:0050290">
    <property type="term" value="F:sphingomyelin phosphodiesterase D activity"/>
    <property type="evidence" value="ECO:0007669"/>
    <property type="project" value="InterPro"/>
</dbReference>
<comment type="subcellular location">
    <subcellularLocation>
        <location evidence="1">Membrane</location>
        <topology evidence="1">Single-pass membrane protein</topology>
    </subcellularLocation>
</comment>
<accession>A0A6B0VHG2</accession>
<dbReference type="PANTHER" id="PTHR12988:SF6">
    <property type="entry name" value="SPHINGOMYELIN PHOSPHODIESTERASE 4"/>
    <property type="match status" value="1"/>
</dbReference>
<evidence type="ECO:0000256" key="1">
    <source>
        <dbReference type="ARBA" id="ARBA00004167"/>
    </source>
</evidence>
<evidence type="ECO:0000256" key="2">
    <source>
        <dbReference type="ARBA" id="ARBA00022692"/>
    </source>
</evidence>
<keyword evidence="4 6" id="KW-0472">Membrane</keyword>
<dbReference type="GO" id="GO:0046475">
    <property type="term" value="P:glycerophospholipid catabolic process"/>
    <property type="evidence" value="ECO:0007669"/>
    <property type="project" value="TreeGrafter"/>
</dbReference>
<proteinExistence type="predicted"/>
<protein>
    <submittedName>
        <fullName evidence="7">Putative sphingomyelin phosphodiesterase 4-like isoform x1</fullName>
    </submittedName>
</protein>
<feature type="region of interest" description="Disordered" evidence="5">
    <location>
        <begin position="259"/>
        <end position="286"/>
    </location>
</feature>
<dbReference type="Pfam" id="PF14724">
    <property type="entry name" value="mit_SMPDase"/>
    <property type="match status" value="1"/>
</dbReference>
<name>A0A6B0VHG2_IXORI</name>
<dbReference type="InterPro" id="IPR024129">
    <property type="entry name" value="Sphingomy_SMPD4"/>
</dbReference>
<evidence type="ECO:0000313" key="7">
    <source>
        <dbReference type="EMBL" id="MXV00689.1"/>
    </source>
</evidence>
<keyword evidence="3 6" id="KW-1133">Transmembrane helix</keyword>
<feature type="region of interest" description="Disordered" evidence="5">
    <location>
        <begin position="227"/>
        <end position="246"/>
    </location>
</feature>
<dbReference type="GO" id="GO:0006685">
    <property type="term" value="P:sphingomyelin catabolic process"/>
    <property type="evidence" value="ECO:0007669"/>
    <property type="project" value="TreeGrafter"/>
</dbReference>
<evidence type="ECO:0000256" key="4">
    <source>
        <dbReference type="ARBA" id="ARBA00023136"/>
    </source>
</evidence>
<dbReference type="AlphaFoldDB" id="A0A6B0VHG2"/>
<evidence type="ECO:0000256" key="5">
    <source>
        <dbReference type="SAM" id="MobiDB-lite"/>
    </source>
</evidence>
<organism evidence="7">
    <name type="scientific">Ixodes ricinus</name>
    <name type="common">Common tick</name>
    <name type="synonym">Acarus ricinus</name>
    <dbReference type="NCBI Taxonomy" id="34613"/>
    <lineage>
        <taxon>Eukaryota</taxon>
        <taxon>Metazoa</taxon>
        <taxon>Ecdysozoa</taxon>
        <taxon>Arthropoda</taxon>
        <taxon>Chelicerata</taxon>
        <taxon>Arachnida</taxon>
        <taxon>Acari</taxon>
        <taxon>Parasitiformes</taxon>
        <taxon>Ixodida</taxon>
        <taxon>Ixodoidea</taxon>
        <taxon>Ixodidae</taxon>
        <taxon>Ixodinae</taxon>
        <taxon>Ixodes</taxon>
    </lineage>
</organism>
<sequence length="830" mass="93096">MLRSWTAGLFFSDPPGPVCQDRVVAALDRFPLEKRCVELVHLFQELSLKELQHYLPLLVESIFGFGAQLGWGLRTLVHRDHPNDFSAVRFFLGPQGPLLSVLYRLLSDGSLKYDFPVGCLPSATQKALSEGVIPPLYASKIYSTGIGNLQSSLQLNAFEFYMFHFAYHVVNPNHNQGNTGDIGGGSDAVYLSLLEAYLQFYLPTDRSSFPALPGYFPMSFTPQLSPLYPEPDPFGSPRTPTRFAPEQPPQLYQRRSLLKQGLGGPQGSPVSPARQSPLGSAPGSPGGEAWCSETFLVLLVEFWLGRQSPKPAPQTVTAVGSFHHSIVPAADSFLPNVDQMRMVRSLVKYLHFFTNCDPPQPATIYPCSIPGPLDDLRSKLIPQLLRKKLYIFLKQALTSWPLDASFRLPLETWLSFLQPWRYASVYSRDCEQEERLVEGRWQPFVQENLLFYTALFGVLLPRFFRMDLASRRNSFMLYRVTKVLSQENLASMIMEAEGSMGGSSVPSSPQLGASTLLRRAVSATTANVVRQQMGDLEEPGFVYQPMFGEDVRSKVNQLVRLLSQAWQALDVERQVHGPQESVSWWGRLGTFLGAWGPQDEALELRRSLSYLQSATNDLCHLFKLQLPTISSLGSTTVDSPLTRSEPGRDVVDSRDLSFLQRSVQRVARQRPCNISYQGNPDTQPIRSYEITFFVRILHALSCYLNDKYGPVMQALYQGDSFSGYLVKQLLCPPTTYQRVTKTGGDRAPVRETVRLPPRVCLRPLAQKQGLGFLGFLLFFAYTWGYSPLLVAFLGLVWFALLTFARATVSWGLRGFSWSSVSSSLREHLQS</sequence>
<dbReference type="GO" id="GO:0016020">
    <property type="term" value="C:membrane"/>
    <property type="evidence" value="ECO:0007669"/>
    <property type="project" value="UniProtKB-SubCell"/>
</dbReference>
<dbReference type="GO" id="GO:0046513">
    <property type="term" value="P:ceramide biosynthetic process"/>
    <property type="evidence" value="ECO:0007669"/>
    <property type="project" value="TreeGrafter"/>
</dbReference>
<reference evidence="7" key="1">
    <citation type="submission" date="2019-12" db="EMBL/GenBank/DDBJ databases">
        <title>An insight into the sialome of adult female Ixodes ricinus ticks feeding for 6 days.</title>
        <authorList>
            <person name="Perner J."/>
            <person name="Ribeiro J.M.C."/>
        </authorList>
    </citation>
    <scope>NUCLEOTIDE SEQUENCE</scope>
    <source>
        <strain evidence="7">Semi-engorged</strain>
        <tissue evidence="7">Salivary glands</tissue>
    </source>
</reference>
<dbReference type="EMBL" id="GIFC01018605">
    <property type="protein sequence ID" value="MXV00689.1"/>
    <property type="molecule type" value="Transcribed_RNA"/>
</dbReference>
<dbReference type="PANTHER" id="PTHR12988">
    <property type="entry name" value="SPHINGOMYELIN PHOSPHODIESTERASE 4"/>
    <property type="match status" value="1"/>
</dbReference>
<feature type="transmembrane region" description="Helical" evidence="6">
    <location>
        <begin position="789"/>
        <end position="808"/>
    </location>
</feature>
<keyword evidence="2 6" id="KW-0812">Transmembrane</keyword>
<evidence type="ECO:0000256" key="3">
    <source>
        <dbReference type="ARBA" id="ARBA00022989"/>
    </source>
</evidence>
<evidence type="ECO:0000256" key="6">
    <source>
        <dbReference type="SAM" id="Phobius"/>
    </source>
</evidence>